<accession>A0ABU0ZI63</accession>
<dbReference type="Proteomes" id="UP001230908">
    <property type="component" value="Unassembled WGS sequence"/>
</dbReference>
<evidence type="ECO:0000313" key="2">
    <source>
        <dbReference type="Proteomes" id="UP001230908"/>
    </source>
</evidence>
<organism evidence="1 2">
    <name type="scientific">Phytohabitans maris</name>
    <dbReference type="NCBI Taxonomy" id="3071409"/>
    <lineage>
        <taxon>Bacteria</taxon>
        <taxon>Bacillati</taxon>
        <taxon>Actinomycetota</taxon>
        <taxon>Actinomycetes</taxon>
        <taxon>Micromonosporales</taxon>
        <taxon>Micromonosporaceae</taxon>
    </lineage>
</organism>
<dbReference type="PANTHER" id="PTHR43162">
    <property type="match status" value="1"/>
</dbReference>
<evidence type="ECO:0000313" key="1">
    <source>
        <dbReference type="EMBL" id="MDQ7906114.1"/>
    </source>
</evidence>
<dbReference type="InterPro" id="IPR051604">
    <property type="entry name" value="Ergot_Alk_Oxidoreductase"/>
</dbReference>
<dbReference type="Gene3D" id="3.40.50.720">
    <property type="entry name" value="NAD(P)-binding Rossmann-like Domain"/>
    <property type="match status" value="1"/>
</dbReference>
<gene>
    <name evidence="1" type="ORF">RB614_16505</name>
</gene>
<keyword evidence="2" id="KW-1185">Reference proteome</keyword>
<name>A0ABU0ZI63_9ACTN</name>
<sequence length="272" mass="29393">MTYLLIGGTGKTGRRVDDRLTARGLPVRVGSRSGRPPFDWTADPDTWVPLFEGVTAAYVTYYPDLAFPGAARSLRAFAERATAAGVRRLVLLSGRGEEEAAVSELGVRQVAAEWTVVRATWFAQDFDEHFLLPPVLAGEIALPTDVPEPFVDLEDVADVVVAALTEPGHHGQVYELTGPRLVTFAEAAAEISAASGRPVRFTRVTPEECTARMVAGGVPAEEAEALTDLFARVLDGRNAHVTDDVKRVTGHPARDFRDYVRAAAATGVWDPR</sequence>
<dbReference type="EMBL" id="JAVHUY010000014">
    <property type="protein sequence ID" value="MDQ7906114.1"/>
    <property type="molecule type" value="Genomic_DNA"/>
</dbReference>
<dbReference type="InterPro" id="IPR036291">
    <property type="entry name" value="NAD(P)-bd_dom_sf"/>
</dbReference>
<dbReference type="SUPFAM" id="SSF51735">
    <property type="entry name" value="NAD(P)-binding Rossmann-fold domains"/>
    <property type="match status" value="1"/>
</dbReference>
<comment type="caution">
    <text evidence="1">The sequence shown here is derived from an EMBL/GenBank/DDBJ whole genome shotgun (WGS) entry which is preliminary data.</text>
</comment>
<protein>
    <submittedName>
        <fullName evidence="1">NmrA family transcriptional regulator</fullName>
    </submittedName>
</protein>
<dbReference type="RefSeq" id="WP_308713386.1">
    <property type="nucleotide sequence ID" value="NZ_JAVHUY010000014.1"/>
</dbReference>
<reference evidence="1 2" key="1">
    <citation type="submission" date="2023-08" db="EMBL/GenBank/DDBJ databases">
        <title>Phytohabitans sansha sp. nov., isolated from marine sediment.</title>
        <authorList>
            <person name="Zhao Y."/>
            <person name="Yi K."/>
        </authorList>
    </citation>
    <scope>NUCLEOTIDE SEQUENCE [LARGE SCALE GENOMIC DNA]</scope>
    <source>
        <strain evidence="1 2">ZYX-F-186</strain>
    </source>
</reference>
<proteinExistence type="predicted"/>
<dbReference type="Gene3D" id="3.90.25.10">
    <property type="entry name" value="UDP-galactose 4-epimerase, domain 1"/>
    <property type="match status" value="1"/>
</dbReference>
<dbReference type="PANTHER" id="PTHR43162:SF1">
    <property type="entry name" value="PRESTALK A DIFFERENTIATION PROTEIN A"/>
    <property type="match status" value="1"/>
</dbReference>